<dbReference type="Pfam" id="PF00067">
    <property type="entry name" value="p450"/>
    <property type="match status" value="1"/>
</dbReference>
<comment type="similarity">
    <text evidence="2 8">Belongs to the cytochrome P450 family.</text>
</comment>
<dbReference type="PANTHER" id="PTHR46696:SF5">
    <property type="entry name" value="CYTOCHROME P450 BJ-1"/>
    <property type="match status" value="1"/>
</dbReference>
<keyword evidence="4 8" id="KW-0479">Metal-binding</keyword>
<comment type="caution">
    <text evidence="9">The sequence shown here is derived from an EMBL/GenBank/DDBJ whole genome shotgun (WGS) entry which is preliminary data.</text>
</comment>
<dbReference type="InterPro" id="IPR001128">
    <property type="entry name" value="Cyt_P450"/>
</dbReference>
<keyword evidence="7 8" id="KW-0503">Monooxygenase</keyword>
<evidence type="ECO:0000256" key="6">
    <source>
        <dbReference type="ARBA" id="ARBA00023004"/>
    </source>
</evidence>
<keyword evidence="5 8" id="KW-0560">Oxidoreductase</keyword>
<proteinExistence type="inferred from homology"/>
<evidence type="ECO:0000313" key="10">
    <source>
        <dbReference type="Proteomes" id="UP001596074"/>
    </source>
</evidence>
<dbReference type="InterPro" id="IPR017972">
    <property type="entry name" value="Cyt_P450_CS"/>
</dbReference>
<dbReference type="SUPFAM" id="SSF48264">
    <property type="entry name" value="Cytochrome P450"/>
    <property type="match status" value="1"/>
</dbReference>
<dbReference type="InterPro" id="IPR036396">
    <property type="entry name" value="Cyt_P450_sf"/>
</dbReference>
<dbReference type="PRINTS" id="PR00359">
    <property type="entry name" value="BP450"/>
</dbReference>
<name>A0ABW1ADA4_9ACTN</name>
<protein>
    <submittedName>
        <fullName evidence="9">Cytochrome P450</fullName>
    </submittedName>
</protein>
<dbReference type="CDD" id="cd11031">
    <property type="entry name" value="Cyp158A-like"/>
    <property type="match status" value="1"/>
</dbReference>
<comment type="cofactor">
    <cofactor evidence="1">
        <name>heme</name>
        <dbReference type="ChEBI" id="CHEBI:30413"/>
    </cofactor>
</comment>
<dbReference type="EMBL" id="JBHSON010000084">
    <property type="protein sequence ID" value="MFC5752270.1"/>
    <property type="molecule type" value="Genomic_DNA"/>
</dbReference>
<keyword evidence="10" id="KW-1185">Reference proteome</keyword>
<dbReference type="PRINTS" id="PR00385">
    <property type="entry name" value="P450"/>
</dbReference>
<dbReference type="RefSeq" id="WP_378288230.1">
    <property type="nucleotide sequence ID" value="NZ_JBHSON010000084.1"/>
</dbReference>
<dbReference type="PROSITE" id="PS00086">
    <property type="entry name" value="CYTOCHROME_P450"/>
    <property type="match status" value="1"/>
</dbReference>
<dbReference type="PANTHER" id="PTHR46696">
    <property type="entry name" value="P450, PUTATIVE (EUROFUNG)-RELATED"/>
    <property type="match status" value="1"/>
</dbReference>
<dbReference type="InterPro" id="IPR002397">
    <property type="entry name" value="Cyt_P450_B"/>
</dbReference>
<evidence type="ECO:0000256" key="5">
    <source>
        <dbReference type="ARBA" id="ARBA00023002"/>
    </source>
</evidence>
<evidence type="ECO:0000256" key="2">
    <source>
        <dbReference type="ARBA" id="ARBA00010617"/>
    </source>
</evidence>
<evidence type="ECO:0000256" key="8">
    <source>
        <dbReference type="RuleBase" id="RU000461"/>
    </source>
</evidence>
<evidence type="ECO:0000256" key="7">
    <source>
        <dbReference type="ARBA" id="ARBA00023033"/>
    </source>
</evidence>
<evidence type="ECO:0000313" key="9">
    <source>
        <dbReference type="EMBL" id="MFC5752270.1"/>
    </source>
</evidence>
<reference evidence="10" key="1">
    <citation type="journal article" date="2019" name="Int. J. Syst. Evol. Microbiol.">
        <title>The Global Catalogue of Microorganisms (GCM) 10K type strain sequencing project: providing services to taxonomists for standard genome sequencing and annotation.</title>
        <authorList>
            <consortium name="The Broad Institute Genomics Platform"/>
            <consortium name="The Broad Institute Genome Sequencing Center for Infectious Disease"/>
            <person name="Wu L."/>
            <person name="Ma J."/>
        </authorList>
    </citation>
    <scope>NUCLEOTIDE SEQUENCE [LARGE SCALE GENOMIC DNA]</scope>
    <source>
        <strain evidence="10">KCTC 42087</strain>
    </source>
</reference>
<sequence length="389" mass="42751">MSDTTAAEALPLITEVREVGPVMRVRMMSGDPGYLVTRCEEAQQFFSDPAFSRAAVMRPGAPRELARKQVGSGSSLFNMDPPEHTRLRRVVAREFTRRRVQGLAEEIAAAVDGLLDRMVETGPPVDLVQVLCTPLPLTEICRLLGVPYEDHASFREWVEAIMSWTGRSQEEVGRCRRELHAYLTDMVAAKRAEPGDDLLSALLVVRDQEDRITEPELVGLGIALLIAGHETTLNQLGGSVHALLVEPERYARLVRDPSLVPSAVEELLRLIPAVSVSSPRMALRDAEIGGVPIPAGSMVAASSITANRDPAVFDDPETMDFGRVDNRHITFGHGPHFCLGSQLARTELRTALGGLVRRFPGLRLAVDPAEVRWRTNQLIQGPVELPVTW</sequence>
<dbReference type="Proteomes" id="UP001596074">
    <property type="component" value="Unassembled WGS sequence"/>
</dbReference>
<keyword evidence="6 8" id="KW-0408">Iron</keyword>
<gene>
    <name evidence="9" type="ORF">ACFPZN_42225</name>
</gene>
<evidence type="ECO:0000256" key="4">
    <source>
        <dbReference type="ARBA" id="ARBA00022723"/>
    </source>
</evidence>
<accession>A0ABW1ADA4</accession>
<dbReference type="Gene3D" id="1.10.630.10">
    <property type="entry name" value="Cytochrome P450"/>
    <property type="match status" value="1"/>
</dbReference>
<evidence type="ECO:0000256" key="1">
    <source>
        <dbReference type="ARBA" id="ARBA00001971"/>
    </source>
</evidence>
<evidence type="ECO:0000256" key="3">
    <source>
        <dbReference type="ARBA" id="ARBA00022617"/>
    </source>
</evidence>
<keyword evidence="3 8" id="KW-0349">Heme</keyword>
<organism evidence="9 10">
    <name type="scientific">Actinomadura rugatobispora</name>
    <dbReference type="NCBI Taxonomy" id="1994"/>
    <lineage>
        <taxon>Bacteria</taxon>
        <taxon>Bacillati</taxon>
        <taxon>Actinomycetota</taxon>
        <taxon>Actinomycetes</taxon>
        <taxon>Streptosporangiales</taxon>
        <taxon>Thermomonosporaceae</taxon>
        <taxon>Actinomadura</taxon>
    </lineage>
</organism>